<proteinExistence type="predicted"/>
<accession>A0ABC9YWA2</accession>
<reference evidence="1 2" key="2">
    <citation type="journal article" date="2016" name="Genome Announc.">
        <title>Draft Genome Sequence of Erythromycin- and Oxytetracycline-Sensitive Nocardia seriolae Strain U-1 (NBRC 110359).</title>
        <authorList>
            <person name="Imajoh M."/>
            <person name="Sukeda M."/>
            <person name="Shimizu M."/>
            <person name="Yamane J."/>
            <person name="Ohnishi K."/>
            <person name="Oshima S."/>
        </authorList>
    </citation>
    <scope>NUCLEOTIDE SEQUENCE [LARGE SCALE GENOMIC DNA]</scope>
    <source>
        <strain evidence="1 2">U-1</strain>
    </source>
</reference>
<dbReference type="EMBL" id="BBYQ01000059">
    <property type="protein sequence ID" value="GAP29598.1"/>
    <property type="molecule type" value="Genomic_DNA"/>
</dbReference>
<dbReference type="SUPFAM" id="SSF55729">
    <property type="entry name" value="Acyl-CoA N-acyltransferases (Nat)"/>
    <property type="match status" value="1"/>
</dbReference>
<evidence type="ECO:0008006" key="3">
    <source>
        <dbReference type="Google" id="ProtNLM"/>
    </source>
</evidence>
<dbReference type="InterPro" id="IPR016181">
    <property type="entry name" value="Acyl_CoA_acyltransferase"/>
</dbReference>
<keyword evidence="2" id="KW-1185">Reference proteome</keyword>
<gene>
    <name evidence="1" type="ORF">NSK11_contig00059-0043</name>
</gene>
<evidence type="ECO:0000313" key="1">
    <source>
        <dbReference type="EMBL" id="GAP29598.1"/>
    </source>
</evidence>
<protein>
    <recommendedName>
        <fullName evidence="3">N-acetyltransferase domain-containing protein</fullName>
    </recommendedName>
</protein>
<dbReference type="AlphaFoldDB" id="A0ABC9YWA2"/>
<dbReference type="Proteomes" id="UP000037179">
    <property type="component" value="Unassembled WGS sequence"/>
</dbReference>
<reference evidence="2" key="1">
    <citation type="submission" date="2015-07" db="EMBL/GenBank/DDBJ databases">
        <title>Nocardia seriolae U-1 whole genome shotgun sequence.</title>
        <authorList>
            <person name="Imajoh M."/>
            <person name="Fukumoto Y."/>
            <person name="Sukeda M."/>
            <person name="Yamane J."/>
            <person name="Yamasaki K."/>
            <person name="Shimizu M."/>
            <person name="Ohnishi K."/>
            <person name="Oshima S."/>
        </authorList>
    </citation>
    <scope>NUCLEOTIDE SEQUENCE [LARGE SCALE GENOMIC DNA]</scope>
    <source>
        <strain evidence="2">U-1</strain>
    </source>
</reference>
<comment type="caution">
    <text evidence="1">The sequence shown here is derived from an EMBL/GenBank/DDBJ whole genome shotgun (WGS) entry which is preliminary data.</text>
</comment>
<evidence type="ECO:0000313" key="2">
    <source>
        <dbReference type="Proteomes" id="UP000037179"/>
    </source>
</evidence>
<organism evidence="1 2">
    <name type="scientific">Nocardia seriolae</name>
    <dbReference type="NCBI Taxonomy" id="37332"/>
    <lineage>
        <taxon>Bacteria</taxon>
        <taxon>Bacillati</taxon>
        <taxon>Actinomycetota</taxon>
        <taxon>Actinomycetes</taxon>
        <taxon>Mycobacteriales</taxon>
        <taxon>Nocardiaceae</taxon>
        <taxon>Nocardia</taxon>
    </lineage>
</organism>
<name>A0ABC9YWA2_9NOCA</name>
<sequence length="243" mass="27277">MQAPVEGPGADMLRFRETQTGYTVLVGPPEADPDLWRRYMDGALEAYRRFDSAEALDYDTVIDGRSTSLFFVALDSDGRVVAGVRAEGPHKHVDEMRAVASWAGLKGGPAFRHLVADQIPYGVIECKAGWAARDSEYRHALAEWMARACVHAAMLLGVRYVTSHAPEHALRLYRSSGANVAWWIPPSSYPDERYRTFAVWWDMKTYRAVATESQARLLEVELSEMRKNDLMPPDFWAPAKGLA</sequence>